<dbReference type="Proteomes" id="UP000095280">
    <property type="component" value="Unplaced"/>
</dbReference>
<dbReference type="Gene3D" id="3.30.810.10">
    <property type="entry name" value="2-Layer Sandwich"/>
    <property type="match status" value="1"/>
</dbReference>
<accession>A0A1I8HEA0</accession>
<name>A0A1I8HEA0_9PLAT</name>
<proteinExistence type="predicted"/>
<dbReference type="InterPro" id="IPR002498">
    <property type="entry name" value="PInositol-4-P-4/5-kinase_core"/>
</dbReference>
<organism evidence="1 2">
    <name type="scientific">Macrostomum lignano</name>
    <dbReference type="NCBI Taxonomy" id="282301"/>
    <lineage>
        <taxon>Eukaryota</taxon>
        <taxon>Metazoa</taxon>
        <taxon>Spiralia</taxon>
        <taxon>Lophotrochozoa</taxon>
        <taxon>Platyhelminthes</taxon>
        <taxon>Rhabditophora</taxon>
        <taxon>Macrostomorpha</taxon>
        <taxon>Macrostomida</taxon>
        <taxon>Macrostomidae</taxon>
        <taxon>Macrostomum</taxon>
    </lineage>
</organism>
<evidence type="ECO:0000313" key="2">
    <source>
        <dbReference type="WBParaSite" id="maker-uti_cns_0005784-snap-gene-0.4-mRNA-1"/>
    </source>
</evidence>
<dbReference type="PANTHER" id="PTHR23086:SF101">
    <property type="entry name" value="LP03320P-RELATED"/>
    <property type="match status" value="1"/>
</dbReference>
<dbReference type="InterPro" id="IPR023610">
    <property type="entry name" value="PInositol-4/5-P-5/4-kinase"/>
</dbReference>
<dbReference type="GO" id="GO:0005524">
    <property type="term" value="F:ATP binding"/>
    <property type="evidence" value="ECO:0007669"/>
    <property type="project" value="UniProtKB-UniRule"/>
</dbReference>
<dbReference type="PANTHER" id="PTHR23086">
    <property type="entry name" value="PHOSPHATIDYLINOSITOL-4-PHOSPHATE 5-KINASE"/>
    <property type="match status" value="1"/>
</dbReference>
<dbReference type="Gene3D" id="3.30.800.10">
    <property type="entry name" value="Phosphatidylinositol Phosphate Kinase II Beta"/>
    <property type="match status" value="1"/>
</dbReference>
<dbReference type="AlphaFoldDB" id="A0A1I8HEA0"/>
<dbReference type="InterPro" id="IPR027484">
    <property type="entry name" value="PInositol-4-P-5-kinase_N"/>
</dbReference>
<dbReference type="PROSITE" id="PS51455">
    <property type="entry name" value="PIPK"/>
    <property type="match status" value="1"/>
</dbReference>
<dbReference type="Pfam" id="PF01504">
    <property type="entry name" value="PIP5K"/>
    <property type="match status" value="1"/>
</dbReference>
<dbReference type="GO" id="GO:0016308">
    <property type="term" value="F:1-phosphatidylinositol-4-phosphate 5-kinase activity"/>
    <property type="evidence" value="ECO:0007669"/>
    <property type="project" value="TreeGrafter"/>
</dbReference>
<reference evidence="2" key="1">
    <citation type="submission" date="2016-11" db="UniProtKB">
        <authorList>
            <consortium name="WormBaseParasite"/>
        </authorList>
    </citation>
    <scope>IDENTIFICATION</scope>
</reference>
<protein>
    <submittedName>
        <fullName evidence="2">PIPK domain-containing protein</fullName>
    </submittedName>
</protein>
<dbReference type="InterPro" id="IPR027483">
    <property type="entry name" value="PInositol-4-P-4/5-kinase_C_sf"/>
</dbReference>
<dbReference type="GO" id="GO:0005886">
    <property type="term" value="C:plasma membrane"/>
    <property type="evidence" value="ECO:0007669"/>
    <property type="project" value="TreeGrafter"/>
</dbReference>
<keyword evidence="1" id="KW-1185">Reference proteome</keyword>
<evidence type="ECO:0000313" key="1">
    <source>
        <dbReference type="Proteomes" id="UP000095280"/>
    </source>
</evidence>
<sequence>MTANGAPSSSHKRGHRRVSSDGNVTFKRRSTSEIMTAIQLGIEYTVSRENHTPMRDLLTHDFCVVESFNFPSDGGRGTPAHKLSSFAFKCYAPAAFRQFRRFYGINMAQFLHSICASSLLELPNAGASGSIFFRTADDCFIIKTVQRGEAKYLRRLLQQYYITLTQNPGTLLPKFYGLYCYKCGSKRIRFAVMNNLLPSRVPICEKFDLKGSTYKRRASPEEKAKACPTLKDLDFREIHPSGLLLEAEAYDQLVDTLARDCLVLRSFSIMDYSLLVAVCNLDCPDAVCGDSEVKPTHQLIPTPQPDAIAPHPPSTEQQRWYPASATAPPADPELESAIKRSPISGLPARNERGDRLLLYVGIVDILQDYRLAKRMEHTMWSLVTDAESVSVVHPDFYSTRYQSFLREFVFKRSVD</sequence>
<dbReference type="SUPFAM" id="SSF56104">
    <property type="entry name" value="SAICAR synthase-like"/>
    <property type="match status" value="1"/>
</dbReference>
<dbReference type="WBParaSite" id="maker-uti_cns_0005784-snap-gene-0.4-mRNA-1">
    <property type="protein sequence ID" value="maker-uti_cns_0005784-snap-gene-0.4-mRNA-1"/>
    <property type="gene ID" value="maker-uti_cns_0005784-snap-gene-0.4"/>
</dbReference>
<dbReference type="OrthoDB" id="70770at2759"/>
<dbReference type="SMART" id="SM00330">
    <property type="entry name" value="PIPKc"/>
    <property type="match status" value="1"/>
</dbReference>
<dbReference type="GO" id="GO:0046854">
    <property type="term" value="P:phosphatidylinositol phosphate biosynthetic process"/>
    <property type="evidence" value="ECO:0007669"/>
    <property type="project" value="TreeGrafter"/>
</dbReference>
<dbReference type="CDD" id="cd17301">
    <property type="entry name" value="PIPKc_PIP5KI"/>
    <property type="match status" value="1"/>
</dbReference>
<dbReference type="STRING" id="282301.A0A1I8HEA0"/>